<feature type="region of interest" description="Disordered" evidence="1">
    <location>
        <begin position="85"/>
        <end position="107"/>
    </location>
</feature>
<organism evidence="2 3">
    <name type="scientific">Modestobacter caceresii</name>
    <dbReference type="NCBI Taxonomy" id="1522368"/>
    <lineage>
        <taxon>Bacteria</taxon>
        <taxon>Bacillati</taxon>
        <taxon>Actinomycetota</taxon>
        <taxon>Actinomycetes</taxon>
        <taxon>Geodermatophilales</taxon>
        <taxon>Geodermatophilaceae</taxon>
        <taxon>Modestobacter</taxon>
    </lineage>
</organism>
<name>A0A098Y3H8_9ACTN</name>
<sequence length="196" mass="21469">MVAVLAARELWIHATERRGMTLTFGLADLEVGRSGGELWLSYDKAAGLAASRSRDSGFIRVAPEPVLDHLEEALKDASAVVAQERERRAGDKLARGRADADGGTSVPELPRTGFFRRRVRPVPIGSWREAEVVTCPWLRDMGHRDATVTPAGTDAGVDIRRRKVVGQVRPSNQGEARRVGVLRPGSRRPRYPGRSA</sequence>
<protein>
    <submittedName>
        <fullName evidence="2">Uncharacterized protein</fullName>
    </submittedName>
</protein>
<accession>A0A098Y3H8</accession>
<gene>
    <name evidence="2" type="ORF">IN07_20400</name>
</gene>
<keyword evidence="3" id="KW-1185">Reference proteome</keyword>
<dbReference type="OrthoDB" id="3764233at2"/>
<comment type="caution">
    <text evidence="2">The sequence shown here is derived from an EMBL/GenBank/DDBJ whole genome shotgun (WGS) entry which is preliminary data.</text>
</comment>
<feature type="region of interest" description="Disordered" evidence="1">
    <location>
        <begin position="170"/>
        <end position="196"/>
    </location>
</feature>
<feature type="compositionally biased region" description="Basic and acidic residues" evidence="1">
    <location>
        <begin position="85"/>
        <end position="100"/>
    </location>
</feature>
<dbReference type="AlphaFoldDB" id="A0A098Y3H8"/>
<evidence type="ECO:0000313" key="2">
    <source>
        <dbReference type="EMBL" id="KGH44965.1"/>
    </source>
</evidence>
<reference evidence="2 3" key="1">
    <citation type="submission" date="2014-07" db="EMBL/GenBank/DDBJ databases">
        <title>Biosystematic studies on Modestobacter strains isolated from extreme hyper-arid desert soil and from historic building.</title>
        <authorList>
            <person name="Bukarasam K."/>
            <person name="Bull A."/>
            <person name="Girard G."/>
            <person name="van Wezel G."/>
            <person name="Goodfellow M."/>
        </authorList>
    </citation>
    <scope>NUCLEOTIDE SEQUENCE [LARGE SCALE GENOMIC DNA]</scope>
    <source>
        <strain evidence="2 3">KNN45-2b</strain>
    </source>
</reference>
<evidence type="ECO:0000256" key="1">
    <source>
        <dbReference type="SAM" id="MobiDB-lite"/>
    </source>
</evidence>
<evidence type="ECO:0000313" key="3">
    <source>
        <dbReference type="Proteomes" id="UP000029713"/>
    </source>
</evidence>
<dbReference type="EMBL" id="JPMX01000093">
    <property type="protein sequence ID" value="KGH44965.1"/>
    <property type="molecule type" value="Genomic_DNA"/>
</dbReference>
<dbReference type="Proteomes" id="UP000029713">
    <property type="component" value="Unassembled WGS sequence"/>
</dbReference>
<proteinExistence type="predicted"/>
<dbReference type="RefSeq" id="WP_036339288.1">
    <property type="nucleotide sequence ID" value="NZ_JPMX01000093.1"/>
</dbReference>
<feature type="compositionally biased region" description="Basic residues" evidence="1">
    <location>
        <begin position="185"/>
        <end position="196"/>
    </location>
</feature>